<proteinExistence type="predicted"/>
<feature type="transmembrane region" description="Helical" evidence="1">
    <location>
        <begin position="32"/>
        <end position="51"/>
    </location>
</feature>
<organism evidence="2 3">
    <name type="scientific">Paenibacillus terricola</name>
    <dbReference type="NCBI Taxonomy" id="2763503"/>
    <lineage>
        <taxon>Bacteria</taxon>
        <taxon>Bacillati</taxon>
        <taxon>Bacillota</taxon>
        <taxon>Bacilli</taxon>
        <taxon>Bacillales</taxon>
        <taxon>Paenibacillaceae</taxon>
        <taxon>Paenibacillus</taxon>
    </lineage>
</organism>
<dbReference type="PIRSF" id="PIRSF018571">
    <property type="entry name" value="SpoIIGA"/>
    <property type="match status" value="1"/>
</dbReference>
<keyword evidence="1" id="KW-1133">Transmembrane helix</keyword>
<keyword evidence="1" id="KW-0472">Membrane</keyword>
<dbReference type="Pfam" id="PF03419">
    <property type="entry name" value="Peptidase_U4"/>
    <property type="match status" value="1"/>
</dbReference>
<dbReference type="NCBIfam" id="TIGR02854">
    <property type="entry name" value="spore_II_GA"/>
    <property type="match status" value="1"/>
</dbReference>
<keyword evidence="3" id="KW-1185">Reference proteome</keyword>
<sequence>MAVYVDVLFMKEMLIDGSLLLVTAWVRGIRTVWYRIVGASALGALYVVMLFVPSLSFLYTFLFKFGISLIMLWIAFGFGGLRAYGRTFAAFYAVNFIAAGAILGFYYLIMQQGSLALWRGLQFIEGGIRTEFKAGFIFIGSAGCVGLYIARSVVVSRREKALIKAHVAKLKVTIGDREIECDGLIDTGNQLYDPLTRTPVTIIEASLLEADLPSTWMTRIRQAEVDKLVAQQDEQPFIWQDRLRLVPYRGINRGTQFMLALKPDAVTVECNGDTIVTRRALIGLDGGQLSSDRTYRAVIHPSMAEQSGGA</sequence>
<accession>A0ABR8MPU5</accession>
<evidence type="ECO:0000256" key="1">
    <source>
        <dbReference type="SAM" id="Phobius"/>
    </source>
</evidence>
<comment type="caution">
    <text evidence="2">The sequence shown here is derived from an EMBL/GenBank/DDBJ whole genome shotgun (WGS) entry which is preliminary data.</text>
</comment>
<keyword evidence="1" id="KW-0812">Transmembrane</keyword>
<feature type="transmembrane region" description="Helical" evidence="1">
    <location>
        <begin position="57"/>
        <end position="76"/>
    </location>
</feature>
<evidence type="ECO:0000313" key="3">
    <source>
        <dbReference type="Proteomes" id="UP000609346"/>
    </source>
</evidence>
<name>A0ABR8MPU5_9BACL</name>
<dbReference type="Proteomes" id="UP000609346">
    <property type="component" value="Unassembled WGS sequence"/>
</dbReference>
<feature type="transmembrane region" description="Helical" evidence="1">
    <location>
        <begin position="88"/>
        <end position="109"/>
    </location>
</feature>
<dbReference type="InterPro" id="IPR005081">
    <property type="entry name" value="SpoIIGA"/>
</dbReference>
<evidence type="ECO:0000313" key="2">
    <source>
        <dbReference type="EMBL" id="MBD3918020.1"/>
    </source>
</evidence>
<protein>
    <submittedName>
        <fullName evidence="2">Sigma-E processing peptidase SpoIIGA</fullName>
    </submittedName>
</protein>
<reference evidence="2 3" key="1">
    <citation type="submission" date="2020-09" db="EMBL/GenBank/DDBJ databases">
        <title>Paenibacillus sp. strain PR3 16S rRNA gene Genome sequencing and assembly.</title>
        <authorList>
            <person name="Kim J."/>
        </authorList>
    </citation>
    <scope>NUCLEOTIDE SEQUENCE [LARGE SCALE GENOMIC DNA]</scope>
    <source>
        <strain evidence="2 3">PR3</strain>
    </source>
</reference>
<gene>
    <name evidence="2" type="primary">spoIIGA</name>
    <name evidence="2" type="ORF">H8B09_04580</name>
</gene>
<dbReference type="RefSeq" id="WP_191202806.1">
    <property type="nucleotide sequence ID" value="NZ_JACXZA010000001.1"/>
</dbReference>
<dbReference type="EMBL" id="JACXZA010000001">
    <property type="protein sequence ID" value="MBD3918020.1"/>
    <property type="molecule type" value="Genomic_DNA"/>
</dbReference>
<feature type="transmembrane region" description="Helical" evidence="1">
    <location>
        <begin position="134"/>
        <end position="154"/>
    </location>
</feature>